<name>A0A2U3BDJ2_9VIBR</name>
<gene>
    <name evidence="2" type="ORF">DI392_00530</name>
</gene>
<dbReference type="EMBL" id="QFWT01000001">
    <property type="protein sequence ID" value="PWI34804.1"/>
    <property type="molecule type" value="Genomic_DNA"/>
</dbReference>
<comment type="caution">
    <text evidence="2">The sequence shown here is derived from an EMBL/GenBank/DDBJ whole genome shotgun (WGS) entry which is preliminary data.</text>
</comment>
<keyword evidence="3" id="KW-1185">Reference proteome</keyword>
<proteinExistence type="predicted"/>
<evidence type="ECO:0000256" key="1">
    <source>
        <dbReference type="ARBA" id="ARBA00022679"/>
    </source>
</evidence>
<dbReference type="PANTHER" id="PTHR46401">
    <property type="entry name" value="GLYCOSYLTRANSFERASE WBBK-RELATED"/>
    <property type="match status" value="1"/>
</dbReference>
<dbReference type="Gene3D" id="3.40.50.2000">
    <property type="entry name" value="Glycogen Phosphorylase B"/>
    <property type="match status" value="2"/>
</dbReference>
<dbReference type="PANTHER" id="PTHR46401:SF2">
    <property type="entry name" value="GLYCOSYLTRANSFERASE WBBK-RELATED"/>
    <property type="match status" value="1"/>
</dbReference>
<sequence length="417" mass="46895">MSCRKKVVYISSRPPFPKIAGREFMICQSLEFLTSKYDVYFVCFLGRNQSVDKDKISNLGILSSYYLNTSSFFRFVYNVILFRNKSLQECLYYSPSGKKFLDNAIANINPDVIICDMLRTSQFVDDSDVLVTDLDDLLSNRYENMLRSNSNYSVLGTYAQRLPKVFSQCEKLLRKILLSYECKKIRESEKRIYSKSNKVILTSPIEAEHINTIYHSDKATGVPQAVDCSELEFSDGIIKKLLFIGNMTTAQNIESLRFIVKEVLPELIKVTKNFEIVVVGKYDERLNEIIFGVENKVKLLGFVDDLKAVASGCSVALMPVAFGTGIKTKVLDSMALGLPTITNDVGIEGINAVHGEDLIVCKTPADIAGSVCELLSSKKLSRQLSNNGLSFIKNNHSKKILCNKYLSVIDNVARRDM</sequence>
<organism evidence="2 3">
    <name type="scientific">Vibrio albus</name>
    <dbReference type="NCBI Taxonomy" id="2200953"/>
    <lineage>
        <taxon>Bacteria</taxon>
        <taxon>Pseudomonadati</taxon>
        <taxon>Pseudomonadota</taxon>
        <taxon>Gammaproteobacteria</taxon>
        <taxon>Vibrionales</taxon>
        <taxon>Vibrionaceae</taxon>
        <taxon>Vibrio</taxon>
    </lineage>
</organism>
<evidence type="ECO:0008006" key="4">
    <source>
        <dbReference type="Google" id="ProtNLM"/>
    </source>
</evidence>
<dbReference type="AlphaFoldDB" id="A0A2U3BDJ2"/>
<dbReference type="SUPFAM" id="SSF53756">
    <property type="entry name" value="UDP-Glycosyltransferase/glycogen phosphorylase"/>
    <property type="match status" value="1"/>
</dbReference>
<dbReference type="GO" id="GO:0009103">
    <property type="term" value="P:lipopolysaccharide biosynthetic process"/>
    <property type="evidence" value="ECO:0007669"/>
    <property type="project" value="TreeGrafter"/>
</dbReference>
<dbReference type="GO" id="GO:0016757">
    <property type="term" value="F:glycosyltransferase activity"/>
    <property type="evidence" value="ECO:0007669"/>
    <property type="project" value="TreeGrafter"/>
</dbReference>
<reference evidence="2 3" key="1">
    <citation type="submission" date="2018-05" db="EMBL/GenBank/DDBJ databases">
        <title>Vibrio limimaris sp. nov., isolated from marine sediment.</title>
        <authorList>
            <person name="Li C.-M."/>
        </authorList>
    </citation>
    <scope>NUCLEOTIDE SEQUENCE [LARGE SCALE GENOMIC DNA]</scope>
    <source>
        <strain evidence="2 3">E4404</strain>
    </source>
</reference>
<dbReference type="Pfam" id="PF13692">
    <property type="entry name" value="Glyco_trans_1_4"/>
    <property type="match status" value="1"/>
</dbReference>
<accession>A0A2U3BDJ2</accession>
<dbReference type="Proteomes" id="UP000245362">
    <property type="component" value="Unassembled WGS sequence"/>
</dbReference>
<evidence type="ECO:0000313" key="2">
    <source>
        <dbReference type="EMBL" id="PWI34804.1"/>
    </source>
</evidence>
<dbReference type="OrthoDB" id="9807209at2"/>
<keyword evidence="1" id="KW-0808">Transferase</keyword>
<dbReference type="CDD" id="cd03801">
    <property type="entry name" value="GT4_PimA-like"/>
    <property type="match status" value="1"/>
</dbReference>
<protein>
    <recommendedName>
        <fullName evidence="4">Glycosyltransferase</fullName>
    </recommendedName>
</protein>
<evidence type="ECO:0000313" key="3">
    <source>
        <dbReference type="Proteomes" id="UP000245362"/>
    </source>
</evidence>